<dbReference type="EMBL" id="JBHRWK010000074">
    <property type="protein sequence ID" value="MFC3454837.1"/>
    <property type="molecule type" value="Genomic_DNA"/>
</dbReference>
<dbReference type="GO" id="GO:0016301">
    <property type="term" value="F:kinase activity"/>
    <property type="evidence" value="ECO:0007669"/>
    <property type="project" value="UniProtKB-KW"/>
</dbReference>
<keyword evidence="9" id="KW-1133">Transmembrane helix</keyword>
<protein>
    <recommendedName>
        <fullName evidence="2">histidine kinase</fullName>
        <ecNumber evidence="2">2.7.13.3</ecNumber>
    </recommendedName>
</protein>
<feature type="transmembrane region" description="Helical" evidence="9">
    <location>
        <begin position="84"/>
        <end position="101"/>
    </location>
</feature>
<dbReference type="InterPro" id="IPR036890">
    <property type="entry name" value="HATPase_C_sf"/>
</dbReference>
<dbReference type="EC" id="2.7.13.3" evidence="2"/>
<dbReference type="RefSeq" id="WP_378244714.1">
    <property type="nucleotide sequence ID" value="NZ_JBHRWK010000074.1"/>
</dbReference>
<gene>
    <name evidence="11" type="ORF">ACFOSH_35845</name>
</gene>
<evidence type="ECO:0000256" key="8">
    <source>
        <dbReference type="ARBA" id="ARBA00023012"/>
    </source>
</evidence>
<organism evidence="11 12">
    <name type="scientific">Amycolatopsis speibonae</name>
    <dbReference type="NCBI Taxonomy" id="1450224"/>
    <lineage>
        <taxon>Bacteria</taxon>
        <taxon>Bacillati</taxon>
        <taxon>Actinomycetota</taxon>
        <taxon>Actinomycetes</taxon>
        <taxon>Pseudonocardiales</taxon>
        <taxon>Pseudonocardiaceae</taxon>
        <taxon>Amycolatopsis</taxon>
    </lineage>
</organism>
<evidence type="ECO:0000256" key="7">
    <source>
        <dbReference type="ARBA" id="ARBA00022840"/>
    </source>
</evidence>
<feature type="transmembrane region" description="Helical" evidence="9">
    <location>
        <begin position="50"/>
        <end position="72"/>
    </location>
</feature>
<keyword evidence="9" id="KW-0472">Membrane</keyword>
<feature type="transmembrane region" description="Helical" evidence="9">
    <location>
        <begin position="113"/>
        <end position="130"/>
    </location>
</feature>
<evidence type="ECO:0000256" key="3">
    <source>
        <dbReference type="ARBA" id="ARBA00022553"/>
    </source>
</evidence>
<dbReference type="InterPro" id="IPR011712">
    <property type="entry name" value="Sig_transdc_His_kin_sub3_dim/P"/>
</dbReference>
<keyword evidence="7" id="KW-0067">ATP-binding</keyword>
<accession>A0ABV7PAM1</accession>
<comment type="catalytic activity">
    <reaction evidence="1">
        <text>ATP + protein L-histidine = ADP + protein N-phospho-L-histidine.</text>
        <dbReference type="EC" id="2.7.13.3"/>
    </reaction>
</comment>
<evidence type="ECO:0000256" key="1">
    <source>
        <dbReference type="ARBA" id="ARBA00000085"/>
    </source>
</evidence>
<dbReference type="InterPro" id="IPR050482">
    <property type="entry name" value="Sensor_HK_TwoCompSys"/>
</dbReference>
<keyword evidence="5" id="KW-0547">Nucleotide-binding</keyword>
<evidence type="ECO:0000256" key="9">
    <source>
        <dbReference type="SAM" id="Phobius"/>
    </source>
</evidence>
<name>A0ABV7PAM1_9PSEU</name>
<keyword evidence="4" id="KW-0808">Transferase</keyword>
<sequence>MNRVRPLLVDAGLIAVAAIDAGLGRAEPLAFGAALVALGILPLRRRWPVFVFVVTLPALAISGSVIATLIALYSVALLRPDRRLLVGCGVAATAGYLFPGLDLEFEETDVLTVVYAIITPAAPIFLGRLVHTQRELTLRLDDIRQAREHERVLDAQAVLAKERTQLAREMHDVVSHKVSLIAVQAGALSVSTTDPAAKTAAENVRTLSVDTLDELRHMVNLLRASGSSTTELMPQPTLSDLDRLIAGSGIETRRTGTAPEGIDTAVQRTIYRTIQEALTNVRKHAPGSTATVDIACDGTDLTVTVGNTPATRPTLALPSARHGLLGLRERAALLGGTVVTGATPDGGFRLLLRLPVTGQRSRADRTT</sequence>
<evidence type="ECO:0000256" key="5">
    <source>
        <dbReference type="ARBA" id="ARBA00022741"/>
    </source>
</evidence>
<comment type="caution">
    <text evidence="11">The sequence shown here is derived from an EMBL/GenBank/DDBJ whole genome shotgun (WGS) entry which is preliminary data.</text>
</comment>
<dbReference type="Pfam" id="PF07730">
    <property type="entry name" value="HisKA_3"/>
    <property type="match status" value="1"/>
</dbReference>
<dbReference type="Proteomes" id="UP001595645">
    <property type="component" value="Unassembled WGS sequence"/>
</dbReference>
<feature type="domain" description="Signal transduction histidine kinase subgroup 3 dimerisation and phosphoacceptor" evidence="10">
    <location>
        <begin position="162"/>
        <end position="225"/>
    </location>
</feature>
<reference evidence="12" key="1">
    <citation type="journal article" date="2019" name="Int. J. Syst. Evol. Microbiol.">
        <title>The Global Catalogue of Microorganisms (GCM) 10K type strain sequencing project: providing services to taxonomists for standard genome sequencing and annotation.</title>
        <authorList>
            <consortium name="The Broad Institute Genomics Platform"/>
            <consortium name="The Broad Institute Genome Sequencing Center for Infectious Disease"/>
            <person name="Wu L."/>
            <person name="Ma J."/>
        </authorList>
    </citation>
    <scope>NUCLEOTIDE SEQUENCE [LARGE SCALE GENOMIC DNA]</scope>
    <source>
        <strain evidence="12">CGMCC 4.7676</strain>
    </source>
</reference>
<dbReference type="Gene3D" id="1.20.5.1930">
    <property type="match status" value="1"/>
</dbReference>
<evidence type="ECO:0000256" key="4">
    <source>
        <dbReference type="ARBA" id="ARBA00022679"/>
    </source>
</evidence>
<dbReference type="PANTHER" id="PTHR24421:SF10">
    <property type="entry name" value="NITRATE_NITRITE SENSOR PROTEIN NARQ"/>
    <property type="match status" value="1"/>
</dbReference>
<evidence type="ECO:0000259" key="10">
    <source>
        <dbReference type="Pfam" id="PF07730"/>
    </source>
</evidence>
<evidence type="ECO:0000313" key="12">
    <source>
        <dbReference type="Proteomes" id="UP001595645"/>
    </source>
</evidence>
<dbReference type="Gene3D" id="3.30.565.10">
    <property type="entry name" value="Histidine kinase-like ATPase, C-terminal domain"/>
    <property type="match status" value="1"/>
</dbReference>
<proteinExistence type="predicted"/>
<keyword evidence="8" id="KW-0902">Two-component regulatory system</keyword>
<evidence type="ECO:0000256" key="2">
    <source>
        <dbReference type="ARBA" id="ARBA00012438"/>
    </source>
</evidence>
<dbReference type="SUPFAM" id="SSF55874">
    <property type="entry name" value="ATPase domain of HSP90 chaperone/DNA topoisomerase II/histidine kinase"/>
    <property type="match status" value="1"/>
</dbReference>
<dbReference type="CDD" id="cd16917">
    <property type="entry name" value="HATPase_UhpB-NarQ-NarX-like"/>
    <property type="match status" value="1"/>
</dbReference>
<keyword evidence="9" id="KW-0812">Transmembrane</keyword>
<keyword evidence="3" id="KW-0597">Phosphoprotein</keyword>
<evidence type="ECO:0000256" key="6">
    <source>
        <dbReference type="ARBA" id="ARBA00022777"/>
    </source>
</evidence>
<evidence type="ECO:0000313" key="11">
    <source>
        <dbReference type="EMBL" id="MFC3454837.1"/>
    </source>
</evidence>
<keyword evidence="6 11" id="KW-0418">Kinase</keyword>
<dbReference type="PANTHER" id="PTHR24421">
    <property type="entry name" value="NITRATE/NITRITE SENSOR PROTEIN NARX-RELATED"/>
    <property type="match status" value="1"/>
</dbReference>
<keyword evidence="12" id="KW-1185">Reference proteome</keyword>